<keyword evidence="6" id="KW-1185">Reference proteome</keyword>
<protein>
    <submittedName>
        <fullName evidence="5">Gnk2-homologous domain</fullName>
    </submittedName>
</protein>
<evidence type="ECO:0000256" key="1">
    <source>
        <dbReference type="ARBA" id="ARBA00022729"/>
    </source>
</evidence>
<dbReference type="PANTHER" id="PTHR32099:SF42">
    <property type="entry name" value="CYSTEINE-RICH RECEPTOR-LIKE PROTEIN KINASE 9-RELATED"/>
    <property type="match status" value="1"/>
</dbReference>
<dbReference type="EMBL" id="MVGT01000965">
    <property type="protein sequence ID" value="OVA14815.1"/>
    <property type="molecule type" value="Genomic_DNA"/>
</dbReference>
<evidence type="ECO:0000313" key="6">
    <source>
        <dbReference type="Proteomes" id="UP000195402"/>
    </source>
</evidence>
<gene>
    <name evidence="5" type="ORF">BVC80_3339g1</name>
</gene>
<dbReference type="PANTHER" id="PTHR32099">
    <property type="entry name" value="CYSTEINE-RICH REPEAT SECRETORY PROTEIN"/>
    <property type="match status" value="1"/>
</dbReference>
<dbReference type="InParanoid" id="A0A200QWI2"/>
<dbReference type="CDD" id="cd23509">
    <property type="entry name" value="Gnk2-like"/>
    <property type="match status" value="1"/>
</dbReference>
<keyword evidence="2" id="KW-0677">Repeat</keyword>
<feature type="chain" id="PRO_5013143289" evidence="3">
    <location>
        <begin position="22"/>
        <end position="141"/>
    </location>
</feature>
<dbReference type="OMA" id="MIRYSHR"/>
<proteinExistence type="predicted"/>
<reference evidence="5 6" key="1">
    <citation type="journal article" date="2017" name="Mol. Plant">
        <title>The Genome of Medicinal Plant Macleaya cordata Provides New Insights into Benzylisoquinoline Alkaloids Metabolism.</title>
        <authorList>
            <person name="Liu X."/>
            <person name="Liu Y."/>
            <person name="Huang P."/>
            <person name="Ma Y."/>
            <person name="Qing Z."/>
            <person name="Tang Q."/>
            <person name="Cao H."/>
            <person name="Cheng P."/>
            <person name="Zheng Y."/>
            <person name="Yuan Z."/>
            <person name="Zhou Y."/>
            <person name="Liu J."/>
            <person name="Tang Z."/>
            <person name="Zhuo Y."/>
            <person name="Zhang Y."/>
            <person name="Yu L."/>
            <person name="Huang J."/>
            <person name="Yang P."/>
            <person name="Peng Q."/>
            <person name="Zhang J."/>
            <person name="Jiang W."/>
            <person name="Zhang Z."/>
            <person name="Lin K."/>
            <person name="Ro D.K."/>
            <person name="Chen X."/>
            <person name="Xiong X."/>
            <person name="Shang Y."/>
            <person name="Huang S."/>
            <person name="Zeng J."/>
        </authorList>
    </citation>
    <scope>NUCLEOTIDE SEQUENCE [LARGE SCALE GENOMIC DNA]</scope>
    <source>
        <strain evidence="6">cv. BLH2017</strain>
        <tissue evidence="5">Root</tissue>
    </source>
</reference>
<feature type="domain" description="Gnk2-homologous" evidence="4">
    <location>
        <begin position="28"/>
        <end position="131"/>
    </location>
</feature>
<dbReference type="AlphaFoldDB" id="A0A200QWI2"/>
<dbReference type="Gene3D" id="3.30.430.20">
    <property type="entry name" value="Gnk2 domain, C-X8-C-X2-C motif"/>
    <property type="match status" value="1"/>
</dbReference>
<dbReference type="Pfam" id="PF01657">
    <property type="entry name" value="Stress-antifung"/>
    <property type="match status" value="1"/>
</dbReference>
<sequence length="141" mass="16000">MRSFQLLFCFVSAIIFIHLGGQVITAQPTSREEYYCEGVYIDSSQYKRNLDLLLSSLPSEVTVGKSFYNKSIGEVPDRVYGILLCRGDVTNDACKVCAESATAEAPKVCPDKKEFISWYEHCMIRYSHRYIFSVMEINVGV</sequence>
<organism evidence="5 6">
    <name type="scientific">Macleaya cordata</name>
    <name type="common">Five-seeded plume-poppy</name>
    <name type="synonym">Bocconia cordata</name>
    <dbReference type="NCBI Taxonomy" id="56857"/>
    <lineage>
        <taxon>Eukaryota</taxon>
        <taxon>Viridiplantae</taxon>
        <taxon>Streptophyta</taxon>
        <taxon>Embryophyta</taxon>
        <taxon>Tracheophyta</taxon>
        <taxon>Spermatophyta</taxon>
        <taxon>Magnoliopsida</taxon>
        <taxon>Ranunculales</taxon>
        <taxon>Papaveraceae</taxon>
        <taxon>Papaveroideae</taxon>
        <taxon>Macleaya</taxon>
    </lineage>
</organism>
<keyword evidence="1 3" id="KW-0732">Signal</keyword>
<feature type="signal peptide" evidence="3">
    <location>
        <begin position="1"/>
        <end position="21"/>
    </location>
</feature>
<dbReference type="Proteomes" id="UP000195402">
    <property type="component" value="Unassembled WGS sequence"/>
</dbReference>
<evidence type="ECO:0000313" key="5">
    <source>
        <dbReference type="EMBL" id="OVA14815.1"/>
    </source>
</evidence>
<dbReference type="InterPro" id="IPR038408">
    <property type="entry name" value="GNK2_sf"/>
</dbReference>
<comment type="caution">
    <text evidence="5">The sequence shown here is derived from an EMBL/GenBank/DDBJ whole genome shotgun (WGS) entry which is preliminary data.</text>
</comment>
<dbReference type="FunFam" id="3.30.430.20:FF:000003">
    <property type="entry name" value="Cysteine-rich RLK (RECEPTOR-like protein kinase) 10"/>
    <property type="match status" value="1"/>
</dbReference>
<dbReference type="STRING" id="56857.A0A200QWI2"/>
<dbReference type="OrthoDB" id="1909574at2759"/>
<dbReference type="InterPro" id="IPR002902">
    <property type="entry name" value="GNK2"/>
</dbReference>
<evidence type="ECO:0000259" key="4">
    <source>
        <dbReference type="PROSITE" id="PS51473"/>
    </source>
</evidence>
<evidence type="ECO:0000256" key="2">
    <source>
        <dbReference type="ARBA" id="ARBA00022737"/>
    </source>
</evidence>
<evidence type="ECO:0000256" key="3">
    <source>
        <dbReference type="SAM" id="SignalP"/>
    </source>
</evidence>
<dbReference type="PROSITE" id="PS51473">
    <property type="entry name" value="GNK2"/>
    <property type="match status" value="1"/>
</dbReference>
<name>A0A200QWI2_MACCD</name>
<accession>A0A200QWI2</accession>